<dbReference type="OrthoDB" id="9801938at2"/>
<dbReference type="RefSeq" id="WP_068461380.1">
    <property type="nucleotide sequence ID" value="NZ_JAEFBX010000002.1"/>
</dbReference>
<feature type="binding site" evidence="4">
    <location>
        <position position="58"/>
    </location>
    <ligand>
        <name>substrate</name>
    </ligand>
</feature>
<dbReference type="InterPro" id="IPR037171">
    <property type="entry name" value="NagB/RpiA_transferase-like"/>
</dbReference>
<keyword evidence="3 4" id="KW-0067">ATP-binding</keyword>
<evidence type="ECO:0000256" key="3">
    <source>
        <dbReference type="ARBA" id="ARBA00022840"/>
    </source>
</evidence>
<evidence type="ECO:0000313" key="7">
    <source>
        <dbReference type="Proteomes" id="UP000059074"/>
    </source>
</evidence>
<keyword evidence="5" id="KW-0460">Magnesium</keyword>
<dbReference type="NCBIfam" id="TIGR02727">
    <property type="entry name" value="MTHFS_bact"/>
    <property type="match status" value="1"/>
</dbReference>
<evidence type="ECO:0000256" key="4">
    <source>
        <dbReference type="PIRSR" id="PIRSR006806-1"/>
    </source>
</evidence>
<sequence>MQTSDEKREERTRALARRADAFAVHGPTAGERLAAHGLDFLSPTEGAIVSGFAAIRDEIDPALLLARLQGEGYQLALPVMQGKGKALLFRAWAPGDEMGKVQWGIAEPLPDKPQLEPDIVLVPLLAFDEAGYRLGYGGGFYDRSLEQLRAVKPVIAVGIAYDELKVDAVPHLHYDQPLDWVLTPSGPLRCSGT</sequence>
<dbReference type="GO" id="GO:0035999">
    <property type="term" value="P:tetrahydrofolate interconversion"/>
    <property type="evidence" value="ECO:0007669"/>
    <property type="project" value="TreeGrafter"/>
</dbReference>
<dbReference type="PATRIC" id="fig|121290.4.peg.97"/>
<dbReference type="STRING" id="121290.APY04_1608"/>
<feature type="binding site" evidence="4">
    <location>
        <begin position="133"/>
        <end position="141"/>
    </location>
    <ligand>
        <name>ATP</name>
        <dbReference type="ChEBI" id="CHEBI:30616"/>
    </ligand>
</feature>
<dbReference type="EC" id="6.3.3.2" evidence="5"/>
<feature type="binding site" evidence="4">
    <location>
        <begin position="7"/>
        <end position="11"/>
    </location>
    <ligand>
        <name>ATP</name>
        <dbReference type="ChEBI" id="CHEBI:30616"/>
    </ligand>
</feature>
<reference evidence="6 7" key="1">
    <citation type="submission" date="2015-10" db="EMBL/GenBank/DDBJ databases">
        <title>Transcriptomic analysis of a linuron degrading triple-species bacterial consortium.</title>
        <authorList>
            <person name="Albers P."/>
        </authorList>
    </citation>
    <scope>NUCLEOTIDE SEQUENCE [LARGE SCALE GENOMIC DNA]</scope>
    <source>
        <strain evidence="6 7">WDL6</strain>
    </source>
</reference>
<dbReference type="EMBL" id="LMTR01000047">
    <property type="protein sequence ID" value="KWT69177.1"/>
    <property type="molecule type" value="Genomic_DNA"/>
</dbReference>
<comment type="cofactor">
    <cofactor evidence="5">
        <name>Mg(2+)</name>
        <dbReference type="ChEBI" id="CHEBI:18420"/>
    </cofactor>
</comment>
<dbReference type="PIRSF" id="PIRSF006806">
    <property type="entry name" value="FTHF_cligase"/>
    <property type="match status" value="1"/>
</dbReference>
<comment type="catalytic activity">
    <reaction evidence="5">
        <text>(6S)-5-formyl-5,6,7,8-tetrahydrofolate + ATP = (6R)-5,10-methenyltetrahydrofolate + ADP + phosphate</text>
        <dbReference type="Rhea" id="RHEA:10488"/>
        <dbReference type="ChEBI" id="CHEBI:30616"/>
        <dbReference type="ChEBI" id="CHEBI:43474"/>
        <dbReference type="ChEBI" id="CHEBI:57455"/>
        <dbReference type="ChEBI" id="CHEBI:57457"/>
        <dbReference type="ChEBI" id="CHEBI:456216"/>
        <dbReference type="EC" id="6.3.3.2"/>
    </reaction>
</comment>
<evidence type="ECO:0000256" key="2">
    <source>
        <dbReference type="ARBA" id="ARBA00022741"/>
    </source>
</evidence>
<comment type="similarity">
    <text evidence="1 5">Belongs to the 5-formyltetrahydrofolate cyclo-ligase family.</text>
</comment>
<keyword evidence="7" id="KW-1185">Reference proteome</keyword>
<keyword evidence="6" id="KW-0436">Ligase</keyword>
<dbReference type="Gene3D" id="3.40.50.10420">
    <property type="entry name" value="NagB/RpiA/CoA transferase-like"/>
    <property type="match status" value="1"/>
</dbReference>
<keyword evidence="2 4" id="KW-0547">Nucleotide-binding</keyword>
<dbReference type="InterPro" id="IPR002698">
    <property type="entry name" value="FTHF_cligase"/>
</dbReference>
<evidence type="ECO:0000256" key="1">
    <source>
        <dbReference type="ARBA" id="ARBA00010638"/>
    </source>
</evidence>
<keyword evidence="5" id="KW-0479">Metal-binding</keyword>
<dbReference type="PANTHER" id="PTHR23407">
    <property type="entry name" value="ATPASE INHIBITOR/5-FORMYLTETRAHYDROFOLATE CYCLO-LIGASE"/>
    <property type="match status" value="1"/>
</dbReference>
<protein>
    <recommendedName>
        <fullName evidence="5">5-formyltetrahydrofolate cyclo-ligase</fullName>
        <ecNumber evidence="5">6.3.3.2</ecNumber>
    </recommendedName>
</protein>
<dbReference type="GO" id="GO:0009396">
    <property type="term" value="P:folic acid-containing compound biosynthetic process"/>
    <property type="evidence" value="ECO:0007669"/>
    <property type="project" value="TreeGrafter"/>
</dbReference>
<proteinExistence type="inferred from homology"/>
<accession>A0A120CWB5</accession>
<comment type="caution">
    <text evidence="6">The sequence shown here is derived from an EMBL/GenBank/DDBJ whole genome shotgun (WGS) entry which is preliminary data.</text>
</comment>
<dbReference type="GO" id="GO:0005524">
    <property type="term" value="F:ATP binding"/>
    <property type="evidence" value="ECO:0007669"/>
    <property type="project" value="UniProtKB-KW"/>
</dbReference>
<dbReference type="GO" id="GO:0046872">
    <property type="term" value="F:metal ion binding"/>
    <property type="evidence" value="ECO:0007669"/>
    <property type="project" value="UniProtKB-KW"/>
</dbReference>
<name>A0A120CWB5_HYPSL</name>
<gene>
    <name evidence="6" type="ORF">APY04_1608</name>
</gene>
<dbReference type="Proteomes" id="UP000059074">
    <property type="component" value="Unassembled WGS sequence"/>
</dbReference>
<dbReference type="PANTHER" id="PTHR23407:SF1">
    <property type="entry name" value="5-FORMYLTETRAHYDROFOLATE CYCLO-LIGASE"/>
    <property type="match status" value="1"/>
</dbReference>
<evidence type="ECO:0000313" key="6">
    <source>
        <dbReference type="EMBL" id="KWT69177.1"/>
    </source>
</evidence>
<dbReference type="SUPFAM" id="SSF100950">
    <property type="entry name" value="NagB/RpiA/CoA transferase-like"/>
    <property type="match status" value="1"/>
</dbReference>
<dbReference type="AlphaFoldDB" id="A0A120CWB5"/>
<dbReference type="InterPro" id="IPR024185">
    <property type="entry name" value="FTHF_cligase-like_sf"/>
</dbReference>
<dbReference type="GO" id="GO:0030272">
    <property type="term" value="F:5-formyltetrahydrofolate cyclo-ligase activity"/>
    <property type="evidence" value="ECO:0007669"/>
    <property type="project" value="UniProtKB-EC"/>
</dbReference>
<evidence type="ECO:0000256" key="5">
    <source>
        <dbReference type="RuleBase" id="RU361279"/>
    </source>
</evidence>
<dbReference type="Pfam" id="PF01812">
    <property type="entry name" value="5-FTHF_cyc-lig"/>
    <property type="match status" value="1"/>
</dbReference>
<organism evidence="6 7">
    <name type="scientific">Hyphomicrobium sulfonivorans</name>
    <dbReference type="NCBI Taxonomy" id="121290"/>
    <lineage>
        <taxon>Bacteria</taxon>
        <taxon>Pseudomonadati</taxon>
        <taxon>Pseudomonadota</taxon>
        <taxon>Alphaproteobacteria</taxon>
        <taxon>Hyphomicrobiales</taxon>
        <taxon>Hyphomicrobiaceae</taxon>
        <taxon>Hyphomicrobium</taxon>
    </lineage>
</organism>